<keyword evidence="3" id="KW-0732">Signal</keyword>
<evidence type="ECO:0000256" key="1">
    <source>
        <dbReference type="SAM" id="MobiDB-lite"/>
    </source>
</evidence>
<feature type="signal peptide" evidence="3">
    <location>
        <begin position="1"/>
        <end position="27"/>
    </location>
</feature>
<feature type="transmembrane region" description="Helical" evidence="2">
    <location>
        <begin position="980"/>
        <end position="1004"/>
    </location>
</feature>
<feature type="transmembrane region" description="Helical" evidence="2">
    <location>
        <begin position="1016"/>
        <end position="1040"/>
    </location>
</feature>
<keyword evidence="5" id="KW-1185">Reference proteome</keyword>
<reference evidence="4 5" key="1">
    <citation type="submission" date="2018-08" db="EMBL/GenBank/DDBJ databases">
        <title>Genome and evolution of the arbuscular mycorrhizal fungus Diversispora epigaea (formerly Glomus versiforme) and its bacterial endosymbionts.</title>
        <authorList>
            <person name="Sun X."/>
            <person name="Fei Z."/>
            <person name="Harrison M."/>
        </authorList>
    </citation>
    <scope>NUCLEOTIDE SEQUENCE [LARGE SCALE GENOMIC DNA]</scope>
    <source>
        <strain evidence="4 5">IT104</strain>
    </source>
</reference>
<dbReference type="Proteomes" id="UP000266861">
    <property type="component" value="Unassembled WGS sequence"/>
</dbReference>
<feature type="transmembrane region" description="Helical" evidence="2">
    <location>
        <begin position="920"/>
        <end position="942"/>
    </location>
</feature>
<protein>
    <submittedName>
        <fullName evidence="4">Uncharacterized protein</fullName>
    </submittedName>
</protein>
<keyword evidence="2" id="KW-0472">Membrane</keyword>
<feature type="transmembrane region" description="Helical" evidence="2">
    <location>
        <begin position="843"/>
        <end position="867"/>
    </location>
</feature>
<feature type="transmembrane region" description="Helical" evidence="2">
    <location>
        <begin position="1061"/>
        <end position="1084"/>
    </location>
</feature>
<evidence type="ECO:0000313" key="5">
    <source>
        <dbReference type="Proteomes" id="UP000266861"/>
    </source>
</evidence>
<gene>
    <name evidence="4" type="ORF">Glove_510g2</name>
</gene>
<accession>A0A397GJP0</accession>
<keyword evidence="2" id="KW-0812">Transmembrane</keyword>
<dbReference type="STRING" id="1348612.A0A397GJP0"/>
<dbReference type="EMBL" id="PQFF01000442">
    <property type="protein sequence ID" value="RHZ49864.1"/>
    <property type="molecule type" value="Genomic_DNA"/>
</dbReference>
<feature type="transmembrane region" description="Helical" evidence="2">
    <location>
        <begin position="780"/>
        <end position="797"/>
    </location>
</feature>
<proteinExistence type="predicted"/>
<evidence type="ECO:0000256" key="2">
    <source>
        <dbReference type="SAM" id="Phobius"/>
    </source>
</evidence>
<dbReference type="OrthoDB" id="2327888at2759"/>
<comment type="caution">
    <text evidence="4">The sequence shown here is derived from an EMBL/GenBank/DDBJ whole genome shotgun (WGS) entry which is preliminary data.</text>
</comment>
<feature type="transmembrane region" description="Helical" evidence="2">
    <location>
        <begin position="1090"/>
        <end position="1112"/>
    </location>
</feature>
<feature type="chain" id="PRO_5017396479" evidence="3">
    <location>
        <begin position="28"/>
        <end position="1172"/>
    </location>
</feature>
<feature type="transmembrane region" description="Helical" evidence="2">
    <location>
        <begin position="751"/>
        <end position="768"/>
    </location>
</feature>
<sequence>MIQSSLNLMVLLIAWVTIFSLTSSVSGFGTFTHNETNSYETSPLMYQYGKYIDGTVVIRIINRNPYKPSTNSFNFTEWLRPVLSLRIIHPNGTKGQLTWVTIFSLTSSVSGFGTFTHNETNSYETSPLMYQYGKYIDGTVVIRIINRNPYKPSTNSFNFTEWLRPVLSLRIIHPNGTVSEIDKKLEIQEFNWQTFRIAGDDQIPISIFALQRGYLLVRYFKASNPDDYTTYEEWGQVTTIVANVDPSKGFIRITGFNASYVEWQQYMIGISFNLIKLQEGNITLPPSNGKAFFNTMATVDEGYSIIMANSTDSNDINFTNPFEVYATVYEFNTGYNETQFSASKLLFQSTQPNITVKSVDCSISSSGTGQVCILTVTQNVTYYYYVKIEFLISGSVTKITPLTNLPELPSNITTGWLIESISYGGYLFYGKFKSGSGQAVYGYYYNEIENKYDEWEFPEPSVLNSRGTLIILPNNNTLLVSQIESNNSWSFNTIDIPNYSGNSDHGYSNLLIDSTSPSINEIIFNPSDLTHITITYNQPVELSDGNIWIYRIDNSVSVNQNVARQFVNANDEFCSISEDGLTVTVKIIRSTFSYPDSQFYVKVDNNFVSGKIYGEPLKGINYNIWNFNTYPIKDETYAGTASGVMRLTKEGTEFYDNLTSTEKDDFISDLQIELSKIIPVNIERLSSSVKNLNNQMFISLKIQSSKKERSVKSIIDDLNDMIKYKRITSISLFLNTNYLDEDFGSVPNREILGVVLAFGILMVLFLLAHKKERKGRNMAVLQLGLIIFDFVINALFVSNNGKVVEALYIPSLMFLTVPTVVNAIGAFYIIFDENKSKTFLDWFAQHLMVALIFIVLSGADIEALSILHSNMAGFEFFNAPFSTKGKNSIFWASCLNIFAKDIPQVIIQILYIDSVVIYDIISLFALISSCLNLLINIVGRLFQTINICRHGSLEAPATERNFTSDELMSHSIHVKVVEALYIPSLMFLTVPTVVNAIGAFYIIFDENKSKTFLDWFAQHLMVALIFIVLSGADIEALSILHSNMAGFEFFNAPFSTKGKNSIFWASCLNIFAKDIPQVIIQILYIDSVVIYDIISLFALISSCLNLLINIVGRLFQTINICRHGSLEAPATERNFTSDELMSHSIHVKGENDSKKNNLTKRSSKGSFQEVIP</sequence>
<feature type="transmembrane region" description="Helical" evidence="2">
    <location>
        <begin position="809"/>
        <end position="831"/>
    </location>
</feature>
<evidence type="ECO:0000313" key="4">
    <source>
        <dbReference type="EMBL" id="RHZ49864.1"/>
    </source>
</evidence>
<dbReference type="AlphaFoldDB" id="A0A397GJP0"/>
<organism evidence="4 5">
    <name type="scientific">Diversispora epigaea</name>
    <dbReference type="NCBI Taxonomy" id="1348612"/>
    <lineage>
        <taxon>Eukaryota</taxon>
        <taxon>Fungi</taxon>
        <taxon>Fungi incertae sedis</taxon>
        <taxon>Mucoromycota</taxon>
        <taxon>Glomeromycotina</taxon>
        <taxon>Glomeromycetes</taxon>
        <taxon>Diversisporales</taxon>
        <taxon>Diversisporaceae</taxon>
        <taxon>Diversispora</taxon>
    </lineage>
</organism>
<evidence type="ECO:0000256" key="3">
    <source>
        <dbReference type="SAM" id="SignalP"/>
    </source>
</evidence>
<name>A0A397GJP0_9GLOM</name>
<keyword evidence="2" id="KW-1133">Transmembrane helix</keyword>
<feature type="region of interest" description="Disordered" evidence="1">
    <location>
        <begin position="1149"/>
        <end position="1172"/>
    </location>
</feature>